<evidence type="ECO:0000256" key="1">
    <source>
        <dbReference type="SAM" id="MobiDB-lite"/>
    </source>
</evidence>
<feature type="region of interest" description="Disordered" evidence="1">
    <location>
        <begin position="1"/>
        <end position="57"/>
    </location>
</feature>
<dbReference type="InterPro" id="IPR029071">
    <property type="entry name" value="Ubiquitin-like_domsf"/>
</dbReference>
<feature type="region of interest" description="Disordered" evidence="1">
    <location>
        <begin position="200"/>
        <end position="236"/>
    </location>
</feature>
<evidence type="ECO:0000259" key="2">
    <source>
        <dbReference type="PROSITE" id="PS50105"/>
    </source>
</evidence>
<dbReference type="EMBL" id="JBFTWV010000018">
    <property type="protein sequence ID" value="KAL2797513.1"/>
    <property type="molecule type" value="Genomic_DNA"/>
</dbReference>
<evidence type="ECO:0000313" key="4">
    <source>
        <dbReference type="EMBL" id="KAL2797513.1"/>
    </source>
</evidence>
<dbReference type="SMART" id="SM00454">
    <property type="entry name" value="SAM"/>
    <property type="match status" value="1"/>
</dbReference>
<accession>A0ABR4GEM9</accession>
<dbReference type="PROSITE" id="PS50200">
    <property type="entry name" value="RA"/>
    <property type="match status" value="1"/>
</dbReference>
<feature type="compositionally biased region" description="Low complexity" evidence="1">
    <location>
        <begin position="221"/>
        <end position="236"/>
    </location>
</feature>
<dbReference type="InterPro" id="IPR000159">
    <property type="entry name" value="RA_dom"/>
</dbReference>
<organism evidence="4 5">
    <name type="scientific">Aspergillus keveii</name>
    <dbReference type="NCBI Taxonomy" id="714993"/>
    <lineage>
        <taxon>Eukaryota</taxon>
        <taxon>Fungi</taxon>
        <taxon>Dikarya</taxon>
        <taxon>Ascomycota</taxon>
        <taxon>Pezizomycotina</taxon>
        <taxon>Eurotiomycetes</taxon>
        <taxon>Eurotiomycetidae</taxon>
        <taxon>Eurotiales</taxon>
        <taxon>Aspergillaceae</taxon>
        <taxon>Aspergillus</taxon>
        <taxon>Aspergillus subgen. Nidulantes</taxon>
    </lineage>
</organism>
<gene>
    <name evidence="4" type="ORF">BJX66DRAFT_85466</name>
</gene>
<reference evidence="4 5" key="1">
    <citation type="submission" date="2024-07" db="EMBL/GenBank/DDBJ databases">
        <title>Section-level genome sequencing and comparative genomics of Aspergillus sections Usti and Cavernicolus.</title>
        <authorList>
            <consortium name="Lawrence Berkeley National Laboratory"/>
            <person name="Nybo J.L."/>
            <person name="Vesth T.C."/>
            <person name="Theobald S."/>
            <person name="Frisvad J.C."/>
            <person name="Larsen T.O."/>
            <person name="Kjaerboelling I."/>
            <person name="Rothschild-Mancinelli K."/>
            <person name="Lyhne E.K."/>
            <person name="Kogle M.E."/>
            <person name="Barry K."/>
            <person name="Clum A."/>
            <person name="Na H."/>
            <person name="Ledsgaard L."/>
            <person name="Lin J."/>
            <person name="Lipzen A."/>
            <person name="Kuo A."/>
            <person name="Riley R."/>
            <person name="Mondo S."/>
            <person name="Labutti K."/>
            <person name="Haridas S."/>
            <person name="Pangalinan J."/>
            <person name="Salamov A.A."/>
            <person name="Simmons B.A."/>
            <person name="Magnuson J.K."/>
            <person name="Chen J."/>
            <person name="Drula E."/>
            <person name="Henrissat B."/>
            <person name="Wiebenga A."/>
            <person name="Lubbers R.J."/>
            <person name="Gomes A.C."/>
            <person name="Makela M.R."/>
            <person name="Stajich J."/>
            <person name="Grigoriev I.V."/>
            <person name="Mortensen U.H."/>
            <person name="De Vries R.P."/>
            <person name="Baker S.E."/>
            <person name="Andersen M.R."/>
        </authorList>
    </citation>
    <scope>NUCLEOTIDE SEQUENCE [LARGE SCALE GENOMIC DNA]</scope>
    <source>
        <strain evidence="4 5">CBS 209.92</strain>
    </source>
</reference>
<feature type="domain" description="SAM" evidence="2">
    <location>
        <begin position="66"/>
        <end position="129"/>
    </location>
</feature>
<feature type="compositionally biased region" description="Low complexity" evidence="1">
    <location>
        <begin position="465"/>
        <end position="474"/>
    </location>
</feature>
<dbReference type="PANTHER" id="PTHR24135">
    <property type="entry name" value="SH3 AND MULTIPLE ANKYRIN REPEAT DOMAINS PROTEIN"/>
    <property type="match status" value="1"/>
</dbReference>
<dbReference type="SMART" id="SM00314">
    <property type="entry name" value="RA"/>
    <property type="match status" value="1"/>
</dbReference>
<sequence>MSLHTSYHADSDADDEYERSVITSPHLVTDSEGSASESEFPSAEPTPTFAHTEENPKSPRTIITEWTAEECASFVASLGLRQYCPAFIENGIVGDALIALRHDELKEMGIASVGHRLTILKSVYETKVKQDIPLDADHYIPLSADQSMNESANQEDIARLIQSIRLRDERIVTVEAELRRVAEDYRRLREELLPVFRMAKDRSQPLPPPTAVPTSDNYHDSTLSGQTLTGQSSSGITILDRSGSIISRTFSKRVHGGTTPKNSSPTHIPPSIHESRTYNDGSNLDPSAAAVAASSHLSTMNGKSQLSPNLPSPTSPGNHYGAPQTLASRAYSQPSSNRTHHDHHEDTLQPQSRPDRLAPTPSSASRPDIPTRSDSRAGGGETPSVEIFKSFRVSVDDPCYKVLPAALKKYNINGDWKQYALYIVYGDQERCLGLEERPLILFKQLEKEGRKPMFMLRKQQHALDNPNAYPPGSSGNPGGPGSGGGVGSAPNSAGFEARQAQINLPGGVL</sequence>
<dbReference type="InterPro" id="IPR001660">
    <property type="entry name" value="SAM"/>
</dbReference>
<feature type="region of interest" description="Disordered" evidence="1">
    <location>
        <begin position="463"/>
        <end position="492"/>
    </location>
</feature>
<dbReference type="InterPro" id="IPR013761">
    <property type="entry name" value="SAM/pointed_sf"/>
</dbReference>
<dbReference type="Gene3D" id="3.10.20.90">
    <property type="entry name" value="Phosphatidylinositol 3-kinase Catalytic Subunit, Chain A, domain 1"/>
    <property type="match status" value="1"/>
</dbReference>
<dbReference type="PROSITE" id="PS50105">
    <property type="entry name" value="SAM_DOMAIN"/>
    <property type="match status" value="1"/>
</dbReference>
<dbReference type="Pfam" id="PF07647">
    <property type="entry name" value="SAM_2"/>
    <property type="match status" value="1"/>
</dbReference>
<feature type="compositionally biased region" description="Polar residues" evidence="1">
    <location>
        <begin position="296"/>
        <end position="309"/>
    </location>
</feature>
<feature type="region of interest" description="Disordered" evidence="1">
    <location>
        <begin position="250"/>
        <end position="383"/>
    </location>
</feature>
<protein>
    <recommendedName>
        <fullName evidence="6">MAPKKK cascade protein kinase regulator Ste50</fullName>
    </recommendedName>
</protein>
<dbReference type="SUPFAM" id="SSF47769">
    <property type="entry name" value="SAM/Pointed domain"/>
    <property type="match status" value="1"/>
</dbReference>
<keyword evidence="5" id="KW-1185">Reference proteome</keyword>
<evidence type="ECO:0000313" key="5">
    <source>
        <dbReference type="Proteomes" id="UP001610563"/>
    </source>
</evidence>
<feature type="compositionally biased region" description="Gly residues" evidence="1">
    <location>
        <begin position="475"/>
        <end position="487"/>
    </location>
</feature>
<dbReference type="Pfam" id="PF00788">
    <property type="entry name" value="RA"/>
    <property type="match status" value="1"/>
</dbReference>
<evidence type="ECO:0000259" key="3">
    <source>
        <dbReference type="PROSITE" id="PS50200"/>
    </source>
</evidence>
<dbReference type="Gene3D" id="1.10.150.50">
    <property type="entry name" value="Transcription Factor, Ets-1"/>
    <property type="match status" value="1"/>
</dbReference>
<dbReference type="PANTHER" id="PTHR24135:SF28">
    <property type="entry name" value="LD13733P"/>
    <property type="match status" value="1"/>
</dbReference>
<proteinExistence type="predicted"/>
<feature type="compositionally biased region" description="Polar residues" evidence="1">
    <location>
        <begin position="325"/>
        <end position="337"/>
    </location>
</feature>
<name>A0ABR4GEM9_9EURO</name>
<feature type="compositionally biased region" description="Low complexity" evidence="1">
    <location>
        <begin position="31"/>
        <end position="45"/>
    </location>
</feature>
<dbReference type="CDD" id="cd01786">
    <property type="entry name" value="RA_STE50"/>
    <property type="match status" value="1"/>
</dbReference>
<feature type="domain" description="Ras-associating" evidence="3">
    <location>
        <begin position="388"/>
        <end position="461"/>
    </location>
</feature>
<evidence type="ECO:0008006" key="6">
    <source>
        <dbReference type="Google" id="ProtNLM"/>
    </source>
</evidence>
<dbReference type="InterPro" id="IPR051569">
    <property type="entry name" value="SHANK"/>
</dbReference>
<dbReference type="SUPFAM" id="SSF54236">
    <property type="entry name" value="Ubiquitin-like"/>
    <property type="match status" value="1"/>
</dbReference>
<dbReference type="Proteomes" id="UP001610563">
    <property type="component" value="Unassembled WGS sequence"/>
</dbReference>
<dbReference type="CDD" id="cd09533">
    <property type="entry name" value="SAM_Ste50-like_fungal"/>
    <property type="match status" value="1"/>
</dbReference>
<comment type="caution">
    <text evidence="4">The sequence shown here is derived from an EMBL/GenBank/DDBJ whole genome shotgun (WGS) entry which is preliminary data.</text>
</comment>